<comment type="caution">
    <text evidence="2">The sequence shown here is derived from an EMBL/GenBank/DDBJ whole genome shotgun (WGS) entry which is preliminary data.</text>
</comment>
<name>A0A5D0CPW9_9BACL</name>
<keyword evidence="3" id="KW-1185">Reference proteome</keyword>
<sequence length="157" mass="16229">MPRATGLACGRLHSAADRAWWAHRLRRTRREHRLAALGGSVAGIALRAMASPSGRWPPPPKEAVGGISAFWGAILSKSAQWREIAVVRGLIFGKNGPKAGFGARTSKISALLTAILPEKPNRAGIAPQNAANAGGREGSAGERRLGGGEGNAGVRGG</sequence>
<dbReference type="EMBL" id="VSDO01000003">
    <property type="protein sequence ID" value="TYA11832.1"/>
    <property type="molecule type" value="Genomic_DNA"/>
</dbReference>
<dbReference type="Proteomes" id="UP000325218">
    <property type="component" value="Unassembled WGS sequence"/>
</dbReference>
<reference evidence="2 3" key="1">
    <citation type="submission" date="2019-08" db="EMBL/GenBank/DDBJ databases">
        <title>Genome sequencing of Paenibacillus faecis DSM 23593(T).</title>
        <authorList>
            <person name="Kook J.-K."/>
            <person name="Park S.-N."/>
            <person name="Lim Y.K."/>
        </authorList>
    </citation>
    <scope>NUCLEOTIDE SEQUENCE [LARGE SCALE GENOMIC DNA]</scope>
    <source>
        <strain evidence="2 3">DSM 23593</strain>
    </source>
</reference>
<dbReference type="RefSeq" id="WP_148452837.1">
    <property type="nucleotide sequence ID" value="NZ_VSDO01000003.1"/>
</dbReference>
<protein>
    <submittedName>
        <fullName evidence="2">Uncharacterized protein</fullName>
    </submittedName>
</protein>
<organism evidence="2 3">
    <name type="scientific">Paenibacillus faecis</name>
    <dbReference type="NCBI Taxonomy" id="862114"/>
    <lineage>
        <taxon>Bacteria</taxon>
        <taxon>Bacillati</taxon>
        <taxon>Bacillota</taxon>
        <taxon>Bacilli</taxon>
        <taxon>Bacillales</taxon>
        <taxon>Paenibacillaceae</taxon>
        <taxon>Paenibacillus</taxon>
    </lineage>
</organism>
<dbReference type="AlphaFoldDB" id="A0A5D0CPW9"/>
<evidence type="ECO:0000256" key="1">
    <source>
        <dbReference type="SAM" id="MobiDB-lite"/>
    </source>
</evidence>
<accession>A0A5D0CPW9</accession>
<proteinExistence type="predicted"/>
<feature type="region of interest" description="Disordered" evidence="1">
    <location>
        <begin position="123"/>
        <end position="157"/>
    </location>
</feature>
<evidence type="ECO:0000313" key="2">
    <source>
        <dbReference type="EMBL" id="TYA11832.1"/>
    </source>
</evidence>
<feature type="compositionally biased region" description="Gly residues" evidence="1">
    <location>
        <begin position="147"/>
        <end position="157"/>
    </location>
</feature>
<gene>
    <name evidence="2" type="ORF">FRY98_13840</name>
</gene>
<evidence type="ECO:0000313" key="3">
    <source>
        <dbReference type="Proteomes" id="UP000325218"/>
    </source>
</evidence>